<dbReference type="AlphaFoldDB" id="A0A5A7P9D7"/>
<name>A0A5A7P9D7_STRAF</name>
<accession>A0A5A7P9D7</accession>
<organism evidence="1 2">
    <name type="scientific">Striga asiatica</name>
    <name type="common">Asiatic witchweed</name>
    <name type="synonym">Buchnera asiatica</name>
    <dbReference type="NCBI Taxonomy" id="4170"/>
    <lineage>
        <taxon>Eukaryota</taxon>
        <taxon>Viridiplantae</taxon>
        <taxon>Streptophyta</taxon>
        <taxon>Embryophyta</taxon>
        <taxon>Tracheophyta</taxon>
        <taxon>Spermatophyta</taxon>
        <taxon>Magnoliopsida</taxon>
        <taxon>eudicotyledons</taxon>
        <taxon>Gunneridae</taxon>
        <taxon>Pentapetalae</taxon>
        <taxon>asterids</taxon>
        <taxon>lamiids</taxon>
        <taxon>Lamiales</taxon>
        <taxon>Orobanchaceae</taxon>
        <taxon>Buchnereae</taxon>
        <taxon>Striga</taxon>
    </lineage>
</organism>
<evidence type="ECO:0000313" key="1">
    <source>
        <dbReference type="EMBL" id="GER29399.1"/>
    </source>
</evidence>
<sequence>MSSSSGYVKAQANRKSPFAIQCPERVCGETLGTALQTRSLARGAVKPRRSVMSTCPHPSGSFQSKHCTVVPIITMSSCMASSIPGQPLLHARPERQELKVLPLDVYGASDKPLRPKLHWVLPVVGVPPHGPDVDEKEGVGRDGVAAHHRVRDGLPWNHWDGWVETEHLLHHCLKVGQIGPVRLLNQPVKAHHLVNLVLGLPQHIRVVDELCYGPLSRNGCCVRKRKASLNGAPFKLVPVLGPGPSPRGQGCFLPLKSARISRQKKSRDPSSLSCKKPDTLISLVETLPVIISFLLSPNRCSSPSKESPTSRPPTEHHRAITHLLRDDHREQQLLRAAANFLTPRLQLCQAAAKPFTPRHRIPSRHD</sequence>
<protein>
    <submittedName>
        <fullName evidence="1">F-box family protein</fullName>
    </submittedName>
</protein>
<gene>
    <name evidence="1" type="ORF">STAS_05258</name>
</gene>
<dbReference type="Proteomes" id="UP000325081">
    <property type="component" value="Unassembled WGS sequence"/>
</dbReference>
<proteinExistence type="predicted"/>
<comment type="caution">
    <text evidence="1">The sequence shown here is derived from an EMBL/GenBank/DDBJ whole genome shotgun (WGS) entry which is preliminary data.</text>
</comment>
<dbReference type="EMBL" id="BKCP01003780">
    <property type="protein sequence ID" value="GER29399.1"/>
    <property type="molecule type" value="Genomic_DNA"/>
</dbReference>
<reference evidence="2" key="1">
    <citation type="journal article" date="2019" name="Curr. Biol.">
        <title>Genome Sequence of Striga asiatica Provides Insight into the Evolution of Plant Parasitism.</title>
        <authorList>
            <person name="Yoshida S."/>
            <person name="Kim S."/>
            <person name="Wafula E.K."/>
            <person name="Tanskanen J."/>
            <person name="Kim Y.M."/>
            <person name="Honaas L."/>
            <person name="Yang Z."/>
            <person name="Spallek T."/>
            <person name="Conn C.E."/>
            <person name="Ichihashi Y."/>
            <person name="Cheong K."/>
            <person name="Cui S."/>
            <person name="Der J.P."/>
            <person name="Gundlach H."/>
            <person name="Jiao Y."/>
            <person name="Hori C."/>
            <person name="Ishida J.K."/>
            <person name="Kasahara H."/>
            <person name="Kiba T."/>
            <person name="Kim M.S."/>
            <person name="Koo N."/>
            <person name="Laohavisit A."/>
            <person name="Lee Y.H."/>
            <person name="Lumba S."/>
            <person name="McCourt P."/>
            <person name="Mortimer J.C."/>
            <person name="Mutuku J.M."/>
            <person name="Nomura T."/>
            <person name="Sasaki-Sekimoto Y."/>
            <person name="Seto Y."/>
            <person name="Wang Y."/>
            <person name="Wakatake T."/>
            <person name="Sakakibara H."/>
            <person name="Demura T."/>
            <person name="Yamaguchi S."/>
            <person name="Yoneyama K."/>
            <person name="Manabe R.I."/>
            <person name="Nelson D.C."/>
            <person name="Schulman A.H."/>
            <person name="Timko M.P."/>
            <person name="dePamphilis C.W."/>
            <person name="Choi D."/>
            <person name="Shirasu K."/>
        </authorList>
    </citation>
    <scope>NUCLEOTIDE SEQUENCE [LARGE SCALE GENOMIC DNA]</scope>
    <source>
        <strain evidence="2">cv. UVA1</strain>
    </source>
</reference>
<keyword evidence="2" id="KW-1185">Reference proteome</keyword>
<evidence type="ECO:0000313" key="2">
    <source>
        <dbReference type="Proteomes" id="UP000325081"/>
    </source>
</evidence>